<feature type="compositionally biased region" description="Low complexity" evidence="1">
    <location>
        <begin position="164"/>
        <end position="177"/>
    </location>
</feature>
<dbReference type="SUPFAM" id="SSF57667">
    <property type="entry name" value="beta-beta-alpha zinc fingers"/>
    <property type="match status" value="1"/>
</dbReference>
<feature type="region of interest" description="Disordered" evidence="1">
    <location>
        <begin position="95"/>
        <end position="186"/>
    </location>
</feature>
<organism evidence="3 4">
    <name type="scientific">Molorchus minor</name>
    <dbReference type="NCBI Taxonomy" id="1323400"/>
    <lineage>
        <taxon>Eukaryota</taxon>
        <taxon>Metazoa</taxon>
        <taxon>Ecdysozoa</taxon>
        <taxon>Arthropoda</taxon>
        <taxon>Hexapoda</taxon>
        <taxon>Insecta</taxon>
        <taxon>Pterygota</taxon>
        <taxon>Neoptera</taxon>
        <taxon>Endopterygota</taxon>
        <taxon>Coleoptera</taxon>
        <taxon>Polyphaga</taxon>
        <taxon>Cucujiformia</taxon>
        <taxon>Chrysomeloidea</taxon>
        <taxon>Cerambycidae</taxon>
        <taxon>Lamiinae</taxon>
        <taxon>Monochamini</taxon>
        <taxon>Molorchus</taxon>
    </lineage>
</organism>
<feature type="region of interest" description="Disordered" evidence="1">
    <location>
        <begin position="415"/>
        <end position="451"/>
    </location>
</feature>
<feature type="region of interest" description="Disordered" evidence="1">
    <location>
        <begin position="255"/>
        <end position="310"/>
    </location>
</feature>
<accession>A0ABQ9K1W4</accession>
<dbReference type="PANTHER" id="PTHR15491:SF18">
    <property type="entry name" value="CIZ1 ZINC FINGER PROTEIN, ISOFORM A"/>
    <property type="match status" value="1"/>
</dbReference>
<sequence length="599" mass="68765">MSYYKPSFSQTLAMSRGRGYSSSRGNSYRGSSTRGSSSWGGGQVHIHMVVRVVVGFHHFQVHFAQGVPLIQDISTLVHLQSVFDILMNINRIEGSSSRRSPERKRLRLEAPSSRHDSYGGYGPNRHEGQSSYSDRRSYSGGHSTSTPFSRRDEFRRPGPPPPRGAYRGRISSRGSRGIKLRDRPPRRRLVESSYAVRKRIIPTRTSDYVRRLKISRMRSRNRCSGIILSRGSQTLRALPSHRRALLLIELQKRKLSDKEDSGDERPKEKKSKEGDAKSTDGKELEDKSPKKEKVSEKDSKSESGDENRTHLIAMRKIALKQKSILAQMRQAQRNTQNELEKNSDDLASKTNFCPLCKLNYKQKKAVHQVSEAHKNMKKFLMPFCKICNITFKSPMIFESHLCSIEHIKRKQRMDSCGSDMSAEEDSLENFTTIDSVGDGDGSDDEKKEEAKEPINVGIEQIRKIEAHYCDLCKMYLPRGEEIDIPKILSKHCKLRVHMQRYVRYKEDQDLEKRAEKLQRKEIAEKEEANEHDVTKSADDDEARDDKLWADVDKDLGDILAEAESGNKSSDEDDDSHVNGERYDRFKLSEKKWRREAKGR</sequence>
<feature type="region of interest" description="Disordered" evidence="1">
    <location>
        <begin position="559"/>
        <end position="582"/>
    </location>
</feature>
<dbReference type="PANTHER" id="PTHR15491">
    <property type="match status" value="1"/>
</dbReference>
<dbReference type="Gene3D" id="3.30.160.60">
    <property type="entry name" value="Classic Zinc Finger"/>
    <property type="match status" value="1"/>
</dbReference>
<dbReference type="Proteomes" id="UP001162164">
    <property type="component" value="Unassembled WGS sequence"/>
</dbReference>
<dbReference type="InterPro" id="IPR036236">
    <property type="entry name" value="Znf_C2H2_sf"/>
</dbReference>
<evidence type="ECO:0000313" key="4">
    <source>
        <dbReference type="Proteomes" id="UP001162164"/>
    </source>
</evidence>
<dbReference type="InterPro" id="IPR013087">
    <property type="entry name" value="Znf_C2H2_type"/>
</dbReference>
<evidence type="ECO:0000313" key="3">
    <source>
        <dbReference type="EMBL" id="KAJ8983844.1"/>
    </source>
</evidence>
<dbReference type="Pfam" id="PF12874">
    <property type="entry name" value="zf-met"/>
    <property type="match status" value="1"/>
</dbReference>
<evidence type="ECO:0000259" key="2">
    <source>
        <dbReference type="Pfam" id="PF12874"/>
    </source>
</evidence>
<feature type="region of interest" description="Disordered" evidence="1">
    <location>
        <begin position="15"/>
        <end position="40"/>
    </location>
</feature>
<feature type="region of interest" description="Disordered" evidence="1">
    <location>
        <begin position="521"/>
        <end position="546"/>
    </location>
</feature>
<feature type="compositionally biased region" description="Low complexity" evidence="1">
    <location>
        <begin position="15"/>
        <end position="37"/>
    </location>
</feature>
<gene>
    <name evidence="3" type="ORF">NQ317_016449</name>
</gene>
<proteinExistence type="predicted"/>
<dbReference type="InterPro" id="IPR026811">
    <property type="entry name" value="CIZ1"/>
</dbReference>
<protein>
    <recommendedName>
        <fullName evidence="2">C2H2-type domain-containing protein</fullName>
    </recommendedName>
</protein>
<feature type="compositionally biased region" description="Basic and acidic residues" evidence="1">
    <location>
        <begin position="124"/>
        <end position="137"/>
    </location>
</feature>
<dbReference type="EMBL" id="JAPWTJ010000058">
    <property type="protein sequence ID" value="KAJ8983844.1"/>
    <property type="molecule type" value="Genomic_DNA"/>
</dbReference>
<evidence type="ECO:0000256" key="1">
    <source>
        <dbReference type="SAM" id="MobiDB-lite"/>
    </source>
</evidence>
<feature type="compositionally biased region" description="Basic and acidic residues" evidence="1">
    <location>
        <begin position="255"/>
        <end position="309"/>
    </location>
</feature>
<name>A0ABQ9K1W4_9CUCU</name>
<keyword evidence="4" id="KW-1185">Reference proteome</keyword>
<feature type="domain" description="C2H2-type" evidence="2">
    <location>
        <begin position="383"/>
        <end position="403"/>
    </location>
</feature>
<comment type="caution">
    <text evidence="3">The sequence shown here is derived from an EMBL/GenBank/DDBJ whole genome shotgun (WGS) entry which is preliminary data.</text>
</comment>
<reference evidence="3" key="1">
    <citation type="journal article" date="2023" name="Insect Mol. Biol.">
        <title>Genome sequencing provides insights into the evolution of gene families encoding plant cell wall-degrading enzymes in longhorned beetles.</title>
        <authorList>
            <person name="Shin N.R."/>
            <person name="Okamura Y."/>
            <person name="Kirsch R."/>
            <person name="Pauchet Y."/>
        </authorList>
    </citation>
    <scope>NUCLEOTIDE SEQUENCE</scope>
    <source>
        <strain evidence="3">MMC_N1</strain>
    </source>
</reference>